<dbReference type="Gene3D" id="3.30.413.10">
    <property type="entry name" value="Sulfite Reductase Hemoprotein, domain 1"/>
    <property type="match status" value="1"/>
</dbReference>
<keyword evidence="11" id="KW-1185">Reference proteome</keyword>
<dbReference type="GO" id="GO:0046429">
    <property type="term" value="F:4-hydroxy-3-methylbut-2-en-1-yl diphosphate synthase activity (ferredoxin)"/>
    <property type="evidence" value="ECO:0007669"/>
    <property type="project" value="UniProtKB-EC"/>
</dbReference>
<evidence type="ECO:0000256" key="4">
    <source>
        <dbReference type="ARBA" id="ARBA00023004"/>
    </source>
</evidence>
<name>A0ABT1SNW8_9FIRM</name>
<dbReference type="Gene3D" id="3.20.20.20">
    <property type="entry name" value="Dihydropteroate synthase-like"/>
    <property type="match status" value="1"/>
</dbReference>
<comment type="cofactor">
    <cofactor evidence="7">
        <name>[4Fe-4S] cluster</name>
        <dbReference type="ChEBI" id="CHEBI:49883"/>
    </cofactor>
    <text evidence="7">Binds 1 [4Fe-4S] cluster.</text>
</comment>
<comment type="pathway">
    <text evidence="7">Isoprenoid biosynthesis; isopentenyl diphosphate biosynthesis via DXP pathway; isopentenyl diphosphate from 1-deoxy-D-xylulose 5-phosphate: step 5/6.</text>
</comment>
<evidence type="ECO:0000313" key="10">
    <source>
        <dbReference type="EMBL" id="MCQ5341546.1"/>
    </source>
</evidence>
<feature type="binding site" evidence="7">
    <location>
        <position position="268"/>
    </location>
    <ligand>
        <name>[4Fe-4S] cluster</name>
        <dbReference type="ChEBI" id="CHEBI:49883"/>
    </ligand>
</feature>
<keyword evidence="6 7" id="KW-0414">Isoprene biosynthesis</keyword>
<dbReference type="InterPro" id="IPR058578">
    <property type="entry name" value="IspG_TIM"/>
</dbReference>
<dbReference type="RefSeq" id="WP_062412849.1">
    <property type="nucleotide sequence ID" value="NZ_JAJCIO010000001.1"/>
</dbReference>
<evidence type="ECO:0000256" key="5">
    <source>
        <dbReference type="ARBA" id="ARBA00023014"/>
    </source>
</evidence>
<dbReference type="PANTHER" id="PTHR30454">
    <property type="entry name" value="4-HYDROXY-3-METHYLBUT-2-EN-1-YL DIPHOSPHATE SYNTHASE"/>
    <property type="match status" value="1"/>
</dbReference>
<evidence type="ECO:0000256" key="7">
    <source>
        <dbReference type="HAMAP-Rule" id="MF_00159"/>
    </source>
</evidence>
<feature type="domain" description="IspG C-terminal" evidence="9">
    <location>
        <begin position="262"/>
        <end position="349"/>
    </location>
</feature>
<dbReference type="Pfam" id="PF26540">
    <property type="entry name" value="GcpE_C"/>
    <property type="match status" value="1"/>
</dbReference>
<feature type="binding site" evidence="7">
    <location>
        <position position="265"/>
    </location>
    <ligand>
        <name>[4Fe-4S] cluster</name>
        <dbReference type="ChEBI" id="CHEBI:49883"/>
    </ligand>
</feature>
<sequence>MKRRQSIPVQAGKVTIGGSAPISIQTMSTVSPAHTAEAIADAKRLASYGAEILRFAVPDMEAAKGLSAVVSAVDIPIVADIHFDYRLALAAVDSGVQALRINPGNIGADDNVVRVVEKVRPKGIPIRIGINTGSLPADILKAHGGHPTAAAMVEGALRHIRILERLDYRNMVISLKASDVPLMIESYQELADKVPYALHLGVTEAGLVRDGSIKSAIGIGTLLYQGIGDTIRVSLTDDPAEEIKVGQTILSSLGLRRFGPTLISCPTCGRTQVQLIELAKEVEAAISHLTVPIKVAVMGCVVNGPGEAKEADFGIAGGKGSGIVFAHGKVLRTVPEAQLVPALLEEIEKSIAKES</sequence>
<gene>
    <name evidence="7 10" type="primary">ispG</name>
    <name evidence="10" type="synonym">gcpE</name>
    <name evidence="10" type="ORF">NE675_00645</name>
</gene>
<dbReference type="SUPFAM" id="SSF51717">
    <property type="entry name" value="Dihydropteroate synthetase-like"/>
    <property type="match status" value="1"/>
</dbReference>
<evidence type="ECO:0000256" key="6">
    <source>
        <dbReference type="ARBA" id="ARBA00023229"/>
    </source>
</evidence>
<dbReference type="InterPro" id="IPR011005">
    <property type="entry name" value="Dihydropteroate_synth-like_sf"/>
</dbReference>
<dbReference type="NCBIfam" id="NF001540">
    <property type="entry name" value="PRK00366.1"/>
    <property type="match status" value="1"/>
</dbReference>
<protein>
    <recommendedName>
        <fullName evidence="7">4-hydroxy-3-methylbut-2-en-1-yl diphosphate synthase (flavodoxin)</fullName>
        <ecNumber evidence="7">1.17.7.3</ecNumber>
    </recommendedName>
    <alternativeName>
        <fullName evidence="7">1-hydroxy-2-methyl-2-(E)-butenyl 4-diphosphate synthase</fullName>
    </alternativeName>
</protein>
<dbReference type="SUPFAM" id="SSF56014">
    <property type="entry name" value="Nitrite and sulphite reductase 4Fe-4S domain-like"/>
    <property type="match status" value="1"/>
</dbReference>
<dbReference type="NCBIfam" id="TIGR00612">
    <property type="entry name" value="ispG_gcpE"/>
    <property type="match status" value="1"/>
</dbReference>
<feature type="domain" description="IspG TIM-barrel" evidence="8">
    <location>
        <begin position="8"/>
        <end position="247"/>
    </location>
</feature>
<accession>A0ABT1SNW8</accession>
<reference evidence="10 11" key="1">
    <citation type="submission" date="2022-06" db="EMBL/GenBank/DDBJ databases">
        <title>Isolation of gut microbiota from human fecal samples.</title>
        <authorList>
            <person name="Pamer E.G."/>
            <person name="Barat B."/>
            <person name="Waligurski E."/>
            <person name="Medina S."/>
            <person name="Paddock L."/>
            <person name="Mostad J."/>
        </authorList>
    </citation>
    <scope>NUCLEOTIDE SEQUENCE [LARGE SCALE GENOMIC DNA]</scope>
    <source>
        <strain evidence="10 11">DFI.1.1</strain>
    </source>
</reference>
<dbReference type="InterPro" id="IPR016425">
    <property type="entry name" value="IspG_bac"/>
</dbReference>
<keyword evidence="4 7" id="KW-0408">Iron</keyword>
<feature type="binding site" evidence="7">
    <location>
        <position position="300"/>
    </location>
    <ligand>
        <name>[4Fe-4S] cluster</name>
        <dbReference type="ChEBI" id="CHEBI:49883"/>
    </ligand>
</feature>
<dbReference type="PIRSF" id="PIRSF004640">
    <property type="entry name" value="IspG"/>
    <property type="match status" value="1"/>
</dbReference>
<comment type="caution">
    <text evidence="10">The sequence shown here is derived from an EMBL/GenBank/DDBJ whole genome shotgun (WGS) entry which is preliminary data.</text>
</comment>
<dbReference type="InterPro" id="IPR045854">
    <property type="entry name" value="NO2/SO3_Rdtase_4Fe4S_sf"/>
</dbReference>
<evidence type="ECO:0000313" key="11">
    <source>
        <dbReference type="Proteomes" id="UP001206692"/>
    </source>
</evidence>
<keyword evidence="5 7" id="KW-0411">Iron-sulfur</keyword>
<evidence type="ECO:0000256" key="1">
    <source>
        <dbReference type="ARBA" id="ARBA00022485"/>
    </source>
</evidence>
<dbReference type="Proteomes" id="UP001206692">
    <property type="component" value="Unassembled WGS sequence"/>
</dbReference>
<evidence type="ECO:0000259" key="9">
    <source>
        <dbReference type="Pfam" id="PF26540"/>
    </source>
</evidence>
<dbReference type="HAMAP" id="MF_00159">
    <property type="entry name" value="IspG"/>
    <property type="match status" value="1"/>
</dbReference>
<evidence type="ECO:0000259" key="8">
    <source>
        <dbReference type="Pfam" id="PF04551"/>
    </source>
</evidence>
<keyword evidence="1 7" id="KW-0004">4Fe-4S</keyword>
<comment type="function">
    <text evidence="7">Converts 2C-methyl-D-erythritol 2,4-cyclodiphosphate (ME-2,4cPP) into 1-hydroxy-2-methyl-2-(E)-butenyl 4-diphosphate.</text>
</comment>
<evidence type="ECO:0000256" key="2">
    <source>
        <dbReference type="ARBA" id="ARBA00022723"/>
    </source>
</evidence>
<dbReference type="PANTHER" id="PTHR30454:SF0">
    <property type="entry name" value="4-HYDROXY-3-METHYLBUT-2-EN-1-YL DIPHOSPHATE SYNTHASE (FERREDOXIN), CHLOROPLASTIC"/>
    <property type="match status" value="1"/>
</dbReference>
<comment type="similarity">
    <text evidence="7">Belongs to the IspG family.</text>
</comment>
<feature type="binding site" evidence="7">
    <location>
        <position position="307"/>
    </location>
    <ligand>
        <name>[4Fe-4S] cluster</name>
        <dbReference type="ChEBI" id="CHEBI:49883"/>
    </ligand>
</feature>
<keyword evidence="2 7" id="KW-0479">Metal-binding</keyword>
<proteinExistence type="inferred from homology"/>
<dbReference type="InterPro" id="IPR004588">
    <property type="entry name" value="IspG_bac-typ"/>
</dbReference>
<keyword evidence="3 7" id="KW-0560">Oxidoreductase</keyword>
<dbReference type="InterPro" id="IPR058579">
    <property type="entry name" value="IspG_C"/>
</dbReference>
<organism evidence="10 11">
    <name type="scientific">Megasphaera massiliensis</name>
    <dbReference type="NCBI Taxonomy" id="1232428"/>
    <lineage>
        <taxon>Bacteria</taxon>
        <taxon>Bacillati</taxon>
        <taxon>Bacillota</taxon>
        <taxon>Negativicutes</taxon>
        <taxon>Veillonellales</taxon>
        <taxon>Veillonellaceae</taxon>
        <taxon>Megasphaera</taxon>
    </lineage>
</organism>
<evidence type="ECO:0000256" key="3">
    <source>
        <dbReference type="ARBA" id="ARBA00023002"/>
    </source>
</evidence>
<comment type="catalytic activity">
    <reaction evidence="7">
        <text>(2E)-4-hydroxy-3-methylbut-2-enyl diphosphate + oxidized [flavodoxin] + H2O + 2 H(+) = 2-C-methyl-D-erythritol 2,4-cyclic diphosphate + reduced [flavodoxin]</text>
        <dbReference type="Rhea" id="RHEA:43604"/>
        <dbReference type="Rhea" id="RHEA-COMP:10622"/>
        <dbReference type="Rhea" id="RHEA-COMP:10623"/>
        <dbReference type="ChEBI" id="CHEBI:15377"/>
        <dbReference type="ChEBI" id="CHEBI:15378"/>
        <dbReference type="ChEBI" id="CHEBI:57618"/>
        <dbReference type="ChEBI" id="CHEBI:58210"/>
        <dbReference type="ChEBI" id="CHEBI:58483"/>
        <dbReference type="ChEBI" id="CHEBI:128753"/>
        <dbReference type="EC" id="1.17.7.3"/>
    </reaction>
</comment>
<dbReference type="EC" id="1.17.7.3" evidence="7"/>
<dbReference type="Pfam" id="PF04551">
    <property type="entry name" value="GcpE"/>
    <property type="match status" value="1"/>
</dbReference>
<dbReference type="EMBL" id="JANGEW010000001">
    <property type="protein sequence ID" value="MCQ5341546.1"/>
    <property type="molecule type" value="Genomic_DNA"/>
</dbReference>